<dbReference type="PROSITE" id="PS51762">
    <property type="entry name" value="GH16_2"/>
    <property type="match status" value="1"/>
</dbReference>
<evidence type="ECO:0000256" key="3">
    <source>
        <dbReference type="SAM" id="SignalP"/>
    </source>
</evidence>
<feature type="domain" description="CBM6" evidence="4">
    <location>
        <begin position="298"/>
        <end position="420"/>
    </location>
</feature>
<keyword evidence="6" id="KW-0378">Hydrolase</keyword>
<evidence type="ECO:0000259" key="5">
    <source>
        <dbReference type="PROSITE" id="PS51762"/>
    </source>
</evidence>
<keyword evidence="7" id="KW-1185">Reference proteome</keyword>
<dbReference type="OrthoDB" id="9809583at2"/>
<dbReference type="Gene3D" id="2.60.120.200">
    <property type="match status" value="1"/>
</dbReference>
<sequence length="624" mass="68391">MKTKFVGAFSQSITLIGALLVSSNVIAEPAPASPSVEPPAGYKWEMVEALTDNFNGNTLDSNKWYDYHPVWSGRYPSRFKKGNAFVQDGVLFLRSTSQIDTPLADPESRVWVDAAAVVSKEKLAEPGWYYETSMKASDTAMSSSFWFRIGKYSEIDVIEHIGRATKGNVDATKSFLYEANTHVYGEQSGASIPESYKMATRGRDEFHRYGLWWKDANNLWFYHNGVKVFEIQPSVAFKEKLHMIFDTETLASQWVGYPTIESLKDDSRNAMKVDWVKTWKLVPGEPEPPVSAEHSIPGKIEAEQFSNQSGIQVEPTLDSGGGDNIGYIENGDVAEYKVNVAQAGKYKLSFRVASATNGGNLVIKTNSSTLASLPVPGTGAWQNWQTIEQEVTLAKGVQTMSLDFTGGSGYLFNLNWLSAELLESNTGTAYKTHVIPGLIQAEDYDNGGEGVGYSDSNTSNLGGQYRNDGVDIGDAADIGGGQFVGWVEAGEWLQYTISNITQGNYDVDLRLAAAGTSDKSVSLNIDGNALGNVNFKATDGWQNWQTQTLKNVYISGESNQQLRVHMETGALNLNWIEFVPVSNVSVDQCNNTQQCRNEFGSQATDCLNSQSATSICMCGTSQCL</sequence>
<evidence type="ECO:0000313" key="6">
    <source>
        <dbReference type="EMBL" id="GAD03930.1"/>
    </source>
</evidence>
<keyword evidence="6" id="KW-0119">Carbohydrate metabolism</keyword>
<reference evidence="6" key="1">
    <citation type="journal article" date="2013" name="Genome Announc.">
        <title>Draft Genome Sequence of Agarivorans albus Strain MKT 106T, an Agarolytic Marine Bacterium.</title>
        <authorList>
            <person name="Yasuike M."/>
            <person name="Nakamura Y."/>
            <person name="Kai W."/>
            <person name="Fujiwara A."/>
            <person name="Fukui Y."/>
            <person name="Satomi M."/>
            <person name="Sano M."/>
        </authorList>
    </citation>
    <scope>NUCLEOTIDE SEQUENCE [LARGE SCALE GENOMIC DNA]</scope>
</reference>
<keyword evidence="6" id="KW-0624">Polysaccharide degradation</keyword>
<gene>
    <name evidence="6" type="ORF">AALB_4010</name>
</gene>
<dbReference type="Pfam" id="PF18099">
    <property type="entry name" value="CBM_35_2"/>
    <property type="match status" value="1"/>
</dbReference>
<dbReference type="InterPro" id="IPR013320">
    <property type="entry name" value="ConA-like_dom_sf"/>
</dbReference>
<comment type="similarity">
    <text evidence="1">Belongs to the glycosyl hydrolase 16 family.</text>
</comment>
<dbReference type="InterPro" id="IPR000757">
    <property type="entry name" value="Beta-glucanase-like"/>
</dbReference>
<dbReference type="InterPro" id="IPR005084">
    <property type="entry name" value="CBM6"/>
</dbReference>
<dbReference type="SUPFAM" id="SSF49785">
    <property type="entry name" value="Galactose-binding domain-like"/>
    <property type="match status" value="2"/>
</dbReference>
<keyword evidence="6" id="KW-0858">Xylan degradation</keyword>
<feature type="domain" description="GH16" evidence="5">
    <location>
        <begin position="40"/>
        <end position="284"/>
    </location>
</feature>
<dbReference type="InterPro" id="IPR006584">
    <property type="entry name" value="Cellulose-bd_IV"/>
</dbReference>
<dbReference type="Gene3D" id="2.60.120.260">
    <property type="entry name" value="Galactose-binding domain-like"/>
    <property type="match status" value="2"/>
</dbReference>
<accession>R9PRK9</accession>
<dbReference type="GO" id="GO:0045493">
    <property type="term" value="P:xylan catabolic process"/>
    <property type="evidence" value="ECO:0007669"/>
    <property type="project" value="UniProtKB-KW"/>
</dbReference>
<dbReference type="AlphaFoldDB" id="R9PRK9"/>
<dbReference type="PANTHER" id="PTHR40469:SF2">
    <property type="entry name" value="GALACTOSE-BINDING DOMAIN-LIKE SUPERFAMILY PROTEIN"/>
    <property type="match status" value="1"/>
</dbReference>
<evidence type="ECO:0000256" key="1">
    <source>
        <dbReference type="ARBA" id="ARBA00006865"/>
    </source>
</evidence>
<dbReference type="SMART" id="SM00606">
    <property type="entry name" value="CBD_IV"/>
    <property type="match status" value="2"/>
</dbReference>
<dbReference type="GO" id="GO:0030246">
    <property type="term" value="F:carbohydrate binding"/>
    <property type="evidence" value="ECO:0007669"/>
    <property type="project" value="InterPro"/>
</dbReference>
<dbReference type="CDD" id="cd04080">
    <property type="entry name" value="CBM6_cellulase-like"/>
    <property type="match status" value="2"/>
</dbReference>
<dbReference type="InterPro" id="IPR041342">
    <property type="entry name" value="CBM35"/>
</dbReference>
<dbReference type="Pfam" id="PF03422">
    <property type="entry name" value="CBM_6"/>
    <property type="match status" value="1"/>
</dbReference>
<dbReference type="SUPFAM" id="SSF49899">
    <property type="entry name" value="Concanavalin A-like lectins/glucanases"/>
    <property type="match status" value="1"/>
</dbReference>
<dbReference type="InterPro" id="IPR008979">
    <property type="entry name" value="Galactose-bd-like_sf"/>
</dbReference>
<evidence type="ECO:0000256" key="2">
    <source>
        <dbReference type="ARBA" id="ARBA00022729"/>
    </source>
</evidence>
<proteinExistence type="inferred from homology"/>
<evidence type="ECO:0000259" key="4">
    <source>
        <dbReference type="PROSITE" id="PS51175"/>
    </source>
</evidence>
<dbReference type="RefSeq" id="WP_016403697.1">
    <property type="nucleotide sequence ID" value="NZ_BARX01000038.1"/>
</dbReference>
<feature type="signal peptide" evidence="3">
    <location>
        <begin position="1"/>
        <end position="27"/>
    </location>
</feature>
<dbReference type="EMBL" id="BARX01000038">
    <property type="protein sequence ID" value="GAD03930.1"/>
    <property type="molecule type" value="Genomic_DNA"/>
</dbReference>
<dbReference type="EC" id="3.2.1.8" evidence="6"/>
<organism evidence="6 7">
    <name type="scientific">Agarivorans albus MKT 106</name>
    <dbReference type="NCBI Taxonomy" id="1331007"/>
    <lineage>
        <taxon>Bacteria</taxon>
        <taxon>Pseudomonadati</taxon>
        <taxon>Pseudomonadota</taxon>
        <taxon>Gammaproteobacteria</taxon>
        <taxon>Alteromonadales</taxon>
        <taxon>Alteromonadaceae</taxon>
        <taxon>Agarivorans</taxon>
    </lineage>
</organism>
<dbReference type="GO" id="GO:0031176">
    <property type="term" value="F:endo-1,4-beta-xylanase activity"/>
    <property type="evidence" value="ECO:0007669"/>
    <property type="project" value="UniProtKB-EC"/>
</dbReference>
<feature type="chain" id="PRO_5004478932" evidence="3">
    <location>
        <begin position="28"/>
        <end position="624"/>
    </location>
</feature>
<protein>
    <submittedName>
        <fullName evidence="6">Endo-1,4-beta-xylanase A</fullName>
        <ecNumber evidence="6">3.2.1.8</ecNumber>
    </submittedName>
</protein>
<dbReference type="STRING" id="1331007.AALB_4010"/>
<dbReference type="PROSITE" id="PS51175">
    <property type="entry name" value="CBM6"/>
    <property type="match status" value="2"/>
</dbReference>
<keyword evidence="2 3" id="KW-0732">Signal</keyword>
<keyword evidence="6" id="KW-0326">Glycosidase</keyword>
<dbReference type="Proteomes" id="UP000014461">
    <property type="component" value="Unassembled WGS sequence"/>
</dbReference>
<comment type="caution">
    <text evidence="6">The sequence shown here is derived from an EMBL/GenBank/DDBJ whole genome shotgun (WGS) entry which is preliminary data.</text>
</comment>
<feature type="domain" description="CBM6" evidence="4">
    <location>
        <begin position="437"/>
        <end position="579"/>
    </location>
</feature>
<name>R9PRK9_AGAAL</name>
<dbReference type="PANTHER" id="PTHR40469">
    <property type="entry name" value="SECRETED GLYCOSYL HYDROLASE"/>
    <property type="match status" value="1"/>
</dbReference>
<evidence type="ECO:0000313" key="7">
    <source>
        <dbReference type="Proteomes" id="UP000014461"/>
    </source>
</evidence>